<dbReference type="PATRIC" id="fig|44574.3.peg.4425"/>
<feature type="domain" description="Nitroreductase" evidence="1">
    <location>
        <begin position="14"/>
        <end position="171"/>
    </location>
</feature>
<reference evidence="4" key="1">
    <citation type="submission" date="2015-05" db="EMBL/GenBank/DDBJ databases">
        <title>Draft genome of Nitrosomonas communis strain Nm2.</title>
        <authorList>
            <person name="Kozlowski J.A."/>
            <person name="Kits K.D."/>
            <person name="Stein L.Y."/>
        </authorList>
    </citation>
    <scope>NUCLEOTIDE SEQUENCE [LARGE SCALE GENOMIC DNA]</scope>
    <source>
        <strain evidence="4">Nm2</strain>
    </source>
</reference>
<name>A0A0F7KIP3_9PROT</name>
<sequence>MQETQVEMTVFEAILARRCVRNYTERVVDLGAIHILLEAAIHGPTALHEEPWTFAIIRDKELLKDISDYAKPLFAGELQIAGRAPGSFTEPDFNIFYDASTLILICSKQTGSCVAADCWLAAENLMLAACAMKLGSCVIGAALTALNTPDIKVKLNIPEEFSIIVPIILGYPNGETPPTRRKKPVIITLTS</sequence>
<keyword evidence="4" id="KW-1185">Reference proteome</keyword>
<proteinExistence type="predicted"/>
<organism evidence="2 4">
    <name type="scientific">Nitrosomonas communis</name>
    <dbReference type="NCBI Taxonomy" id="44574"/>
    <lineage>
        <taxon>Bacteria</taxon>
        <taxon>Pseudomonadati</taxon>
        <taxon>Pseudomonadota</taxon>
        <taxon>Betaproteobacteria</taxon>
        <taxon>Nitrosomonadales</taxon>
        <taxon>Nitrosomonadaceae</taxon>
        <taxon>Nitrosomonas</taxon>
    </lineage>
</organism>
<evidence type="ECO:0000313" key="3">
    <source>
        <dbReference type="EMBL" id="TYP78380.1"/>
    </source>
</evidence>
<dbReference type="EMBL" id="CP011451">
    <property type="protein sequence ID" value="AKH39341.1"/>
    <property type="molecule type" value="Genomic_DNA"/>
</dbReference>
<reference evidence="2 4" key="2">
    <citation type="journal article" date="2016" name="Genome Announc.">
        <title>Genome Sequence of Nitrosomonas communis Strain Nm2, a Mesophilic Ammonia-Oxidizing Bacterium Isolated from Mediterranean Soil.</title>
        <authorList>
            <person name="Kozlowski J.A."/>
            <person name="Kits K.D."/>
            <person name="Stein L.Y."/>
        </authorList>
    </citation>
    <scope>NUCLEOTIDE SEQUENCE [LARGE SCALE GENOMIC DNA]</scope>
    <source>
        <strain evidence="2 4">Nm2</strain>
    </source>
</reference>
<protein>
    <submittedName>
        <fullName evidence="3">Nitroreductase</fullName>
    </submittedName>
</protein>
<dbReference type="GO" id="GO:0016491">
    <property type="term" value="F:oxidoreductase activity"/>
    <property type="evidence" value="ECO:0007669"/>
    <property type="project" value="InterPro"/>
</dbReference>
<dbReference type="SUPFAM" id="SSF55469">
    <property type="entry name" value="FMN-dependent nitroreductase-like"/>
    <property type="match status" value="1"/>
</dbReference>
<dbReference type="PANTHER" id="PTHR23026">
    <property type="entry name" value="NADPH NITROREDUCTASE"/>
    <property type="match status" value="1"/>
</dbReference>
<evidence type="ECO:0000313" key="2">
    <source>
        <dbReference type="EMBL" id="AKH39341.1"/>
    </source>
</evidence>
<dbReference type="PANTHER" id="PTHR23026:SF123">
    <property type="entry name" value="NAD(P)H NITROREDUCTASE RV3131-RELATED"/>
    <property type="match status" value="1"/>
</dbReference>
<dbReference type="InterPro" id="IPR000415">
    <property type="entry name" value="Nitroreductase-like"/>
</dbReference>
<evidence type="ECO:0000313" key="4">
    <source>
        <dbReference type="Proteomes" id="UP000034156"/>
    </source>
</evidence>
<gene>
    <name evidence="2" type="ORF">AAW31_18420</name>
    <name evidence="3" type="ORF">BCL69_10746</name>
</gene>
<dbReference type="EMBL" id="VNHT01000074">
    <property type="protein sequence ID" value="TYP78380.1"/>
    <property type="molecule type" value="Genomic_DNA"/>
</dbReference>
<reference evidence="3 5" key="3">
    <citation type="submission" date="2019-07" db="EMBL/GenBank/DDBJ databases">
        <title>Active sludge and wastewater microbial communities from Klosterneuburg, Austria.</title>
        <authorList>
            <person name="Wagner M."/>
        </authorList>
    </citation>
    <scope>NUCLEOTIDE SEQUENCE [LARGE SCALE GENOMIC DNA]</scope>
    <source>
        <strain evidence="3 5">Nm2</strain>
    </source>
</reference>
<dbReference type="KEGG" id="nco:AAW31_18420"/>
<dbReference type="Gene3D" id="3.40.109.10">
    <property type="entry name" value="NADH Oxidase"/>
    <property type="match status" value="1"/>
</dbReference>
<accession>A0A0F7KIP3</accession>
<dbReference type="RefSeq" id="WP_046851349.1">
    <property type="nucleotide sequence ID" value="NZ_CBDIPD010000118.1"/>
</dbReference>
<evidence type="ECO:0000259" key="1">
    <source>
        <dbReference type="Pfam" id="PF00881"/>
    </source>
</evidence>
<dbReference type="Proteomes" id="UP000034156">
    <property type="component" value="Chromosome"/>
</dbReference>
<dbReference type="InterPro" id="IPR050627">
    <property type="entry name" value="Nitroreductase/BluB"/>
</dbReference>
<dbReference type="Proteomes" id="UP000324176">
    <property type="component" value="Unassembled WGS sequence"/>
</dbReference>
<dbReference type="Pfam" id="PF00881">
    <property type="entry name" value="Nitroreductase"/>
    <property type="match status" value="1"/>
</dbReference>
<evidence type="ECO:0000313" key="5">
    <source>
        <dbReference type="Proteomes" id="UP000324176"/>
    </source>
</evidence>
<dbReference type="AlphaFoldDB" id="A0A0F7KIP3"/>
<dbReference type="InterPro" id="IPR029479">
    <property type="entry name" value="Nitroreductase"/>
</dbReference>